<dbReference type="PANTHER" id="PTHR36509:SF2">
    <property type="entry name" value="BLL3101 PROTEIN"/>
    <property type="match status" value="1"/>
</dbReference>
<dbReference type="Gene3D" id="2.60.40.1610">
    <property type="entry name" value="Domain of unknown function DUF1254"/>
    <property type="match status" value="1"/>
</dbReference>
<dbReference type="InterPro" id="IPR010679">
    <property type="entry name" value="DUF1254"/>
</dbReference>
<keyword evidence="5" id="KW-1185">Reference proteome</keyword>
<sequence length="459" mass="50410">MLTNWQRQVAAAHPAPPAHPQDEALSQESLDSMAVDAYIYGFPPVLMDVTRRAGAVSTAEKNRFVHQKEPASPKFTQVVRPNVDTLYSSAWLELEGGPMLLHVPNMKGRYYMLSMLDAWSNVFASIGSRTTGGGEQYFVIAGPGGKDRLPPNIPVIQAPTGTVWIIGRIQTNGPQDAPEVHALQQQLDIVRLQHSAISHPATEGHMIISRHPPKELVASMDAASFFNLMMSVMDRNPPYPAIQTAQMTSKLAALGLVPSPDFHMSRLDPARQQALRRAAEKAPEALEEAARKWVKQSQTGGWSMPLSAIGTYGTDYLARAVAADQIFGANVPQDAVYAFSFIDGSGNPLNGNNQYTMRFESAELPPVSAFWSLTLYNEQGFLVKNGIGRYALSPHLGSLRYNTDGALELYIQHAEPEADMKSNWLPAPKGPFNLLLRLYWPQASVLSGQWHAPPVSRSF</sequence>
<feature type="domain" description="DUF1254" evidence="3">
    <location>
        <begin position="62"/>
        <end position="189"/>
    </location>
</feature>
<dbReference type="Gene3D" id="2.60.120.600">
    <property type="entry name" value="Domain of unknown function DUF1214, C-terminal domain"/>
    <property type="match status" value="1"/>
</dbReference>
<dbReference type="RefSeq" id="WP_249863142.1">
    <property type="nucleotide sequence ID" value="NZ_CP027059.1"/>
</dbReference>
<dbReference type="Proteomes" id="UP001057134">
    <property type="component" value="Chromosome"/>
</dbReference>
<gene>
    <name evidence="4" type="ORF">SK3146_00014</name>
</gene>
<reference evidence="4" key="1">
    <citation type="submission" date="2018-02" db="EMBL/GenBank/DDBJ databases">
        <authorList>
            <person name="Kim S.-K."/>
            <person name="Jung H.-I."/>
            <person name="Lee S.-W."/>
        </authorList>
    </citation>
    <scope>NUCLEOTIDE SEQUENCE</scope>
    <source>
        <strain evidence="4">SK3146</strain>
    </source>
</reference>
<dbReference type="InterPro" id="IPR037049">
    <property type="entry name" value="DUF1214_C_sf"/>
</dbReference>
<dbReference type="PANTHER" id="PTHR36509">
    <property type="entry name" value="BLL3101 PROTEIN"/>
    <property type="match status" value="1"/>
</dbReference>
<dbReference type="Pfam" id="PF06863">
    <property type="entry name" value="DUF1254"/>
    <property type="match status" value="1"/>
</dbReference>
<name>A0ABY4REN8_9BACL</name>
<accession>A0ABY4REN8</accession>
<evidence type="ECO:0000259" key="2">
    <source>
        <dbReference type="Pfam" id="PF06742"/>
    </source>
</evidence>
<dbReference type="InterPro" id="IPR037050">
    <property type="entry name" value="DUF1254_sf"/>
</dbReference>
<evidence type="ECO:0000313" key="5">
    <source>
        <dbReference type="Proteomes" id="UP001057134"/>
    </source>
</evidence>
<proteinExistence type="predicted"/>
<feature type="domain" description="DUF1214" evidence="2">
    <location>
        <begin position="335"/>
        <end position="442"/>
    </location>
</feature>
<dbReference type="EMBL" id="CP027059">
    <property type="protein sequence ID" value="UQZ80858.1"/>
    <property type="molecule type" value="Genomic_DNA"/>
</dbReference>
<evidence type="ECO:0000259" key="3">
    <source>
        <dbReference type="Pfam" id="PF06863"/>
    </source>
</evidence>
<evidence type="ECO:0008006" key="6">
    <source>
        <dbReference type="Google" id="ProtNLM"/>
    </source>
</evidence>
<organism evidence="4 5">
    <name type="scientific">Paenibacillus konkukensis</name>
    <dbReference type="NCBI Taxonomy" id="2020716"/>
    <lineage>
        <taxon>Bacteria</taxon>
        <taxon>Bacillati</taxon>
        <taxon>Bacillota</taxon>
        <taxon>Bacilli</taxon>
        <taxon>Bacillales</taxon>
        <taxon>Paenibacillaceae</taxon>
        <taxon>Paenibacillus</taxon>
    </lineage>
</organism>
<dbReference type="SUPFAM" id="SSF160935">
    <property type="entry name" value="VPA0735-like"/>
    <property type="match status" value="1"/>
</dbReference>
<protein>
    <recommendedName>
        <fullName evidence="6">DUF1254 domain-containing protein</fullName>
    </recommendedName>
</protein>
<evidence type="ECO:0000313" key="4">
    <source>
        <dbReference type="EMBL" id="UQZ80858.1"/>
    </source>
</evidence>
<reference evidence="4" key="2">
    <citation type="journal article" date="2021" name="J Anim Sci Technol">
        <title>Complete genome sequence of Paenibacillus konkukensis sp. nov. SK3146 as a potential probiotic strain.</title>
        <authorList>
            <person name="Jung H.I."/>
            <person name="Park S."/>
            <person name="Niu K.M."/>
            <person name="Lee S.W."/>
            <person name="Kothari D."/>
            <person name="Yi K.J."/>
            <person name="Kim S.K."/>
        </authorList>
    </citation>
    <scope>NUCLEOTIDE SEQUENCE</scope>
    <source>
        <strain evidence="4">SK3146</strain>
    </source>
</reference>
<evidence type="ECO:0000256" key="1">
    <source>
        <dbReference type="SAM" id="MobiDB-lite"/>
    </source>
</evidence>
<dbReference type="InterPro" id="IPR010621">
    <property type="entry name" value="DUF1214"/>
</dbReference>
<feature type="region of interest" description="Disordered" evidence="1">
    <location>
        <begin position="1"/>
        <end position="26"/>
    </location>
</feature>
<dbReference type="Pfam" id="PF06742">
    <property type="entry name" value="DUF1214"/>
    <property type="match status" value="1"/>
</dbReference>